<dbReference type="Gene3D" id="3.40.50.300">
    <property type="entry name" value="P-loop containing nucleotide triphosphate hydrolases"/>
    <property type="match status" value="1"/>
</dbReference>
<feature type="region of interest" description="Disordered" evidence="1">
    <location>
        <begin position="492"/>
        <end position="512"/>
    </location>
</feature>
<dbReference type="Gene3D" id="1.25.40.10">
    <property type="entry name" value="Tetratricopeptide repeat domain"/>
    <property type="match status" value="2"/>
</dbReference>
<protein>
    <recommendedName>
        <fullName evidence="4">Fungal N-terminal domain-containing protein</fullName>
    </recommendedName>
</protein>
<dbReference type="EMBL" id="PDLM01000009">
    <property type="protein sequence ID" value="RDW69224.1"/>
    <property type="molecule type" value="Genomic_DNA"/>
</dbReference>
<gene>
    <name evidence="2" type="ORF">BP6252_08244</name>
</gene>
<dbReference type="PANTHER" id="PTHR46082">
    <property type="entry name" value="ATP/GTP-BINDING PROTEIN-RELATED"/>
    <property type="match status" value="1"/>
</dbReference>
<dbReference type="OrthoDB" id="5086500at2759"/>
<dbReference type="InterPro" id="IPR011990">
    <property type="entry name" value="TPR-like_helical_dom_sf"/>
</dbReference>
<dbReference type="SUPFAM" id="SSF52540">
    <property type="entry name" value="P-loop containing nucleoside triphosphate hydrolases"/>
    <property type="match status" value="1"/>
</dbReference>
<evidence type="ECO:0008006" key="4">
    <source>
        <dbReference type="Google" id="ProtNLM"/>
    </source>
</evidence>
<comment type="caution">
    <text evidence="2">The sequence shown here is derived from an EMBL/GenBank/DDBJ whole genome shotgun (WGS) entry which is preliminary data.</text>
</comment>
<dbReference type="Pfam" id="PF13424">
    <property type="entry name" value="TPR_12"/>
    <property type="match status" value="1"/>
</dbReference>
<dbReference type="Proteomes" id="UP000256645">
    <property type="component" value="Unassembled WGS sequence"/>
</dbReference>
<dbReference type="InterPro" id="IPR027417">
    <property type="entry name" value="P-loop_NTPase"/>
</dbReference>
<evidence type="ECO:0000256" key="1">
    <source>
        <dbReference type="SAM" id="MobiDB-lite"/>
    </source>
</evidence>
<dbReference type="InterPro" id="IPR053137">
    <property type="entry name" value="NLR-like"/>
</dbReference>
<keyword evidence="3" id="KW-1185">Reference proteome</keyword>
<evidence type="ECO:0000313" key="2">
    <source>
        <dbReference type="EMBL" id="RDW69224.1"/>
    </source>
</evidence>
<reference evidence="2 3" key="1">
    <citation type="journal article" date="2018" name="IMA Fungus">
        <title>IMA Genome-F 9: Draft genome sequence of Annulohypoxylon stygium, Aspergillus mulundensis, Berkeleyomyces basicola (syn. Thielaviopsis basicola), Ceratocystis smalleyi, two Cercospora beticola strains, Coleophoma cylindrospora, Fusarium fracticaudum, Phialophora cf. hyalina, and Morchella septimelata.</title>
        <authorList>
            <person name="Wingfield B.D."/>
            <person name="Bills G.F."/>
            <person name="Dong Y."/>
            <person name="Huang W."/>
            <person name="Nel W.J."/>
            <person name="Swalarsk-Parry B.S."/>
            <person name="Vaghefi N."/>
            <person name="Wilken P.M."/>
            <person name="An Z."/>
            <person name="de Beer Z.W."/>
            <person name="De Vos L."/>
            <person name="Chen L."/>
            <person name="Duong T.A."/>
            <person name="Gao Y."/>
            <person name="Hammerbacher A."/>
            <person name="Kikkert J.R."/>
            <person name="Li Y."/>
            <person name="Li H."/>
            <person name="Li K."/>
            <person name="Li Q."/>
            <person name="Liu X."/>
            <person name="Ma X."/>
            <person name="Naidoo K."/>
            <person name="Pethybridge S.J."/>
            <person name="Sun J."/>
            <person name="Steenkamp E.T."/>
            <person name="van der Nest M.A."/>
            <person name="van Wyk S."/>
            <person name="Wingfield M.J."/>
            <person name="Xiong C."/>
            <person name="Yue Q."/>
            <person name="Zhang X."/>
        </authorList>
    </citation>
    <scope>NUCLEOTIDE SEQUENCE [LARGE SCALE GENOMIC DNA]</scope>
    <source>
        <strain evidence="2 3">BP6252</strain>
    </source>
</reference>
<accession>A0A3D8R5Y8</accession>
<name>A0A3D8R5Y8_9HELO</name>
<feature type="compositionally biased region" description="Basic and acidic residues" evidence="1">
    <location>
        <begin position="492"/>
        <end position="503"/>
    </location>
</feature>
<dbReference type="PANTHER" id="PTHR46082:SF6">
    <property type="entry name" value="AAA+ ATPASE DOMAIN-CONTAINING PROTEIN-RELATED"/>
    <property type="match status" value="1"/>
</dbReference>
<dbReference type="SUPFAM" id="SSF48452">
    <property type="entry name" value="TPR-like"/>
    <property type="match status" value="2"/>
</dbReference>
<organism evidence="2 3">
    <name type="scientific">Coleophoma cylindrospora</name>
    <dbReference type="NCBI Taxonomy" id="1849047"/>
    <lineage>
        <taxon>Eukaryota</taxon>
        <taxon>Fungi</taxon>
        <taxon>Dikarya</taxon>
        <taxon>Ascomycota</taxon>
        <taxon>Pezizomycotina</taxon>
        <taxon>Leotiomycetes</taxon>
        <taxon>Helotiales</taxon>
        <taxon>Dermateaceae</taxon>
        <taxon>Coleophoma</taxon>
    </lineage>
</organism>
<proteinExistence type="predicted"/>
<sequence>MDPFSITIGLASMLDITVRVVKYLKEVQDAAGVIGEELATLVNEIQALGSLGRSIQHLHDTEVQSLLGGFADLPDRDQELWRVTSSNLQDCKALVGRLRDLFTEIAGKHGDKVGGWADSIKKQLRKQSKDGELNKIRSQIIRVLKERLRQYSKAGLPAAKTDIIAAVKASFRGERPQFLPAENYIWMDSKKHLTCPCLLQRRVLRRSALLCLALGAQGRRSFVASLLQTTSSGNFHNCLNASTSLTTMHSFWGVFTVDASSQQTAQQSFVAIARLCGIDPNERAAKSWLSSSDRPWLLLVDNADDAKLELERYLPDGEHGLTIITTRNPSIKMYGTIGERFYRFDRLEDGEASQLLLRAAEHYDPPTPPIAKWTAEIAKALGGLPLALIHAGNAIKAQYCELNNYLVYYNQSWKAIRDYRRVGRVREGEDANMEEYFQVYSSYEILYRGLEAMNRVEFKDALDLLKLFSFFHHENIPFNVLIAAVRHPRLEGEAQQDTKEPGRLAETGNDQANVATPLQQATSWPKHLRDLVVSKLESHIVNQHPTILPTFLRDAERSPPPDDFKVRLRRALGELVRLSLITCHHASDSYSMHPLVHMWVRERPEMSTGAQAVWCEAALTTISRCILLPPLSNTVKLHADLPRQVLPHLLAAEKHQERIRAEFVHNQKSLSRIWPPPLQASGVHPKQAVQLAKASLVYAQCGYFIEAEIRQRTVRDFVYKMRGPDHSRAMDITLALAGTLWLQSRSNEAADLQEHVLHGCLRTLGPDHPRTLKVMDALGESRRQQGRLTESIDLHQTAIDKMKTQLLGTDPARFHAHEHLGVTLWYCFRFEEAKEHQEKAVSGLKRLLGENDLNTMIAMESLARTYRALGVQYLKTDPKLGRDYLEMAQDNLMFIIEQRTKQLGEKQPYTWLAKCNLGGVKGAMGELEEAERLINSLIPMAVAHLGADHLGVLAGKNELSRVLMKQKRFYEAERILLDVSRPENYCKTATATGDHPDRCDALWTLVECYDLQDKIEDGLRTCDQLEAIIIAIRRGKITAGVSNTFWQMIQDKKADLQSRRTRRLIDDVKPEYSEVEPPAMGLRPVSLQLDVKSTSSDVQISVTTSELRRR</sequence>
<dbReference type="STRING" id="1849047.A0A3D8R5Y8"/>
<dbReference type="Pfam" id="PF13374">
    <property type="entry name" value="TPR_10"/>
    <property type="match status" value="1"/>
</dbReference>
<dbReference type="AlphaFoldDB" id="A0A3D8R5Y8"/>
<evidence type="ECO:0000313" key="3">
    <source>
        <dbReference type="Proteomes" id="UP000256645"/>
    </source>
</evidence>